<gene>
    <name evidence="1" type="ORF">KS4_23800</name>
</gene>
<dbReference type="RefSeq" id="WP_261341873.1">
    <property type="nucleotide sequence ID" value="NZ_CP036425.1"/>
</dbReference>
<keyword evidence="2" id="KW-1185">Reference proteome</keyword>
<organism evidence="1 2">
    <name type="scientific">Poriferisphaera corsica</name>
    <dbReference type="NCBI Taxonomy" id="2528020"/>
    <lineage>
        <taxon>Bacteria</taxon>
        <taxon>Pseudomonadati</taxon>
        <taxon>Planctomycetota</taxon>
        <taxon>Phycisphaerae</taxon>
        <taxon>Phycisphaerales</taxon>
        <taxon>Phycisphaeraceae</taxon>
        <taxon>Poriferisphaera</taxon>
    </lineage>
</organism>
<reference evidence="1 2" key="1">
    <citation type="submission" date="2019-02" db="EMBL/GenBank/DDBJ databases">
        <title>Deep-cultivation of Planctomycetes and their phenomic and genomic characterization uncovers novel biology.</title>
        <authorList>
            <person name="Wiegand S."/>
            <person name="Jogler M."/>
            <person name="Boedeker C."/>
            <person name="Pinto D."/>
            <person name="Vollmers J."/>
            <person name="Rivas-Marin E."/>
            <person name="Kohn T."/>
            <person name="Peeters S.H."/>
            <person name="Heuer A."/>
            <person name="Rast P."/>
            <person name="Oberbeckmann S."/>
            <person name="Bunk B."/>
            <person name="Jeske O."/>
            <person name="Meyerdierks A."/>
            <person name="Storesund J.E."/>
            <person name="Kallscheuer N."/>
            <person name="Luecker S."/>
            <person name="Lage O.M."/>
            <person name="Pohl T."/>
            <person name="Merkel B.J."/>
            <person name="Hornburger P."/>
            <person name="Mueller R.-W."/>
            <person name="Bruemmer F."/>
            <person name="Labrenz M."/>
            <person name="Spormann A.M."/>
            <person name="Op den Camp H."/>
            <person name="Overmann J."/>
            <person name="Amann R."/>
            <person name="Jetten M.S.M."/>
            <person name="Mascher T."/>
            <person name="Medema M.H."/>
            <person name="Devos D.P."/>
            <person name="Kaster A.-K."/>
            <person name="Ovreas L."/>
            <person name="Rohde M."/>
            <person name="Galperin M.Y."/>
            <person name="Jogler C."/>
        </authorList>
    </citation>
    <scope>NUCLEOTIDE SEQUENCE [LARGE SCALE GENOMIC DNA]</scope>
    <source>
        <strain evidence="1 2">KS4</strain>
    </source>
</reference>
<evidence type="ECO:0000313" key="2">
    <source>
        <dbReference type="Proteomes" id="UP000317369"/>
    </source>
</evidence>
<accession>A0A517YVU2</accession>
<dbReference type="KEGG" id="pcor:KS4_23800"/>
<name>A0A517YVU2_9BACT</name>
<dbReference type="Proteomes" id="UP000317369">
    <property type="component" value="Chromosome"/>
</dbReference>
<sequence>MKYIKTNEDEYCHHDLLSKPAHHFSVTSSELLRRLPLMVGAGH</sequence>
<dbReference type="AlphaFoldDB" id="A0A517YVU2"/>
<dbReference type="EMBL" id="CP036425">
    <property type="protein sequence ID" value="QDU34312.1"/>
    <property type="molecule type" value="Genomic_DNA"/>
</dbReference>
<proteinExistence type="predicted"/>
<protein>
    <submittedName>
        <fullName evidence="1">Uncharacterized protein</fullName>
    </submittedName>
</protein>
<evidence type="ECO:0000313" key="1">
    <source>
        <dbReference type="EMBL" id="QDU34312.1"/>
    </source>
</evidence>